<evidence type="ECO:0000256" key="6">
    <source>
        <dbReference type="ARBA" id="ARBA00022692"/>
    </source>
</evidence>
<keyword evidence="7 12" id="KW-0418">Kinase</keyword>
<dbReference type="GO" id="GO:0005886">
    <property type="term" value="C:plasma membrane"/>
    <property type="evidence" value="ECO:0007669"/>
    <property type="project" value="TreeGrafter"/>
</dbReference>
<dbReference type="SMART" id="SM00388">
    <property type="entry name" value="HisKA"/>
    <property type="match status" value="1"/>
</dbReference>
<evidence type="ECO:0000256" key="2">
    <source>
        <dbReference type="ARBA" id="ARBA00004370"/>
    </source>
</evidence>
<dbReference type="Pfam" id="PF02518">
    <property type="entry name" value="HATPase_c"/>
    <property type="match status" value="1"/>
</dbReference>
<dbReference type="RefSeq" id="WP_073039097.1">
    <property type="nucleotide sequence ID" value="NZ_FQUO01000001.1"/>
</dbReference>
<evidence type="ECO:0000313" key="12">
    <source>
        <dbReference type="EMBL" id="SHE33512.1"/>
    </source>
</evidence>
<evidence type="ECO:0000256" key="7">
    <source>
        <dbReference type="ARBA" id="ARBA00022777"/>
    </source>
</evidence>
<dbReference type="InterPro" id="IPR004358">
    <property type="entry name" value="Sig_transdc_His_kin-like_C"/>
</dbReference>
<keyword evidence="13" id="KW-1185">Reference proteome</keyword>
<evidence type="ECO:0000256" key="3">
    <source>
        <dbReference type="ARBA" id="ARBA00012438"/>
    </source>
</evidence>
<name>A0A1M4SMX6_9BACT</name>
<dbReference type="SUPFAM" id="SSF55874">
    <property type="entry name" value="ATPase domain of HSP90 chaperone/DNA topoisomerase II/histidine kinase"/>
    <property type="match status" value="1"/>
</dbReference>
<dbReference type="OrthoDB" id="1522504at2"/>
<evidence type="ECO:0000256" key="5">
    <source>
        <dbReference type="ARBA" id="ARBA00022679"/>
    </source>
</evidence>
<organism evidence="12 13">
    <name type="scientific">Cnuella takakiae</name>
    <dbReference type="NCBI Taxonomy" id="1302690"/>
    <lineage>
        <taxon>Bacteria</taxon>
        <taxon>Pseudomonadati</taxon>
        <taxon>Bacteroidota</taxon>
        <taxon>Chitinophagia</taxon>
        <taxon>Chitinophagales</taxon>
        <taxon>Chitinophagaceae</taxon>
        <taxon>Cnuella</taxon>
    </lineage>
</organism>
<dbReference type="InterPro" id="IPR005467">
    <property type="entry name" value="His_kinase_dom"/>
</dbReference>
<dbReference type="InterPro" id="IPR003594">
    <property type="entry name" value="HATPase_dom"/>
</dbReference>
<dbReference type="EMBL" id="FQUO01000001">
    <property type="protein sequence ID" value="SHE33512.1"/>
    <property type="molecule type" value="Genomic_DNA"/>
</dbReference>
<dbReference type="Gene3D" id="3.30.565.10">
    <property type="entry name" value="Histidine kinase-like ATPase, C-terminal domain"/>
    <property type="match status" value="1"/>
</dbReference>
<evidence type="ECO:0000256" key="1">
    <source>
        <dbReference type="ARBA" id="ARBA00000085"/>
    </source>
</evidence>
<dbReference type="PANTHER" id="PTHR45436:SF5">
    <property type="entry name" value="SENSOR HISTIDINE KINASE TRCS"/>
    <property type="match status" value="1"/>
</dbReference>
<feature type="transmembrane region" description="Helical" evidence="10">
    <location>
        <begin position="12"/>
        <end position="32"/>
    </location>
</feature>
<dbReference type="SUPFAM" id="SSF47384">
    <property type="entry name" value="Homodimeric domain of signal transducing histidine kinase"/>
    <property type="match status" value="1"/>
</dbReference>
<dbReference type="InterPro" id="IPR036097">
    <property type="entry name" value="HisK_dim/P_sf"/>
</dbReference>
<keyword evidence="5" id="KW-0808">Transferase</keyword>
<evidence type="ECO:0000256" key="8">
    <source>
        <dbReference type="ARBA" id="ARBA00022989"/>
    </source>
</evidence>
<dbReference type="Proteomes" id="UP000184368">
    <property type="component" value="Unassembled WGS sequence"/>
</dbReference>
<dbReference type="InterPro" id="IPR003661">
    <property type="entry name" value="HisK_dim/P_dom"/>
</dbReference>
<dbReference type="InterPro" id="IPR050428">
    <property type="entry name" value="TCS_sensor_his_kinase"/>
</dbReference>
<dbReference type="Pfam" id="PF00512">
    <property type="entry name" value="HisKA"/>
    <property type="match status" value="1"/>
</dbReference>
<dbReference type="CDD" id="cd00082">
    <property type="entry name" value="HisKA"/>
    <property type="match status" value="1"/>
</dbReference>
<evidence type="ECO:0000256" key="4">
    <source>
        <dbReference type="ARBA" id="ARBA00022553"/>
    </source>
</evidence>
<comment type="subcellular location">
    <subcellularLocation>
        <location evidence="2">Membrane</location>
    </subcellularLocation>
</comment>
<dbReference type="AlphaFoldDB" id="A0A1M4SMX6"/>
<dbReference type="InterPro" id="IPR036890">
    <property type="entry name" value="HATPase_C_sf"/>
</dbReference>
<dbReference type="STRING" id="1302690.BUE76_23765"/>
<comment type="catalytic activity">
    <reaction evidence="1">
        <text>ATP + protein L-histidine = ADP + protein N-phospho-L-histidine.</text>
        <dbReference type="EC" id="2.7.13.3"/>
    </reaction>
</comment>
<dbReference type="PRINTS" id="PR00344">
    <property type="entry name" value="BCTRLSENSOR"/>
</dbReference>
<gene>
    <name evidence="12" type="ORF">SAMN05444008_101177</name>
</gene>
<protein>
    <recommendedName>
        <fullName evidence="3">histidine kinase</fullName>
        <ecNumber evidence="3">2.7.13.3</ecNumber>
    </recommendedName>
</protein>
<sequence>MTKKLLDKTIRLYLVFSAAVLLFTVPVFYGILKTLHLEEAEEMLMLRLQEFREQTLPTFHTADIIVWNKWNQDVKILASEPHITLPNFGNAEYLDVVEKDMEPFRTIKAPVVIDGMPFVYFARSSLLQTDDLIGSILLVYGTAILLLLIGLALFTRTYSRKLWEPFYLQLARLESYQIDKTGPLFLPETNTEEFQRLNKAIEQLVTTNKAIFKSQQEFIENAAHELQTPLAVIQTKMDNLIQTETLTGTTAASLTAIYDTLERMKHINQNLLLLSRIGCNTFSDKAQARPDLTLSEQADFLAEQAIANKVDVRYNIIEQTEVFANPYLLEVMIRNLLTNAIRYNKHGGVVRISLGNKALHISNTGKEEKLDEQRIFDRFAKDSTSISGNGLGLAIVKQIVDRHGWSIAYSYENDKTHHFVVHFQ</sequence>
<keyword evidence="8 10" id="KW-1133">Transmembrane helix</keyword>
<dbReference type="Gene3D" id="1.10.287.130">
    <property type="match status" value="1"/>
</dbReference>
<dbReference type="EC" id="2.7.13.3" evidence="3"/>
<dbReference type="SMART" id="SM00387">
    <property type="entry name" value="HATPase_c"/>
    <property type="match status" value="1"/>
</dbReference>
<proteinExistence type="predicted"/>
<accession>A0A1M4SMX6</accession>
<keyword evidence="6 10" id="KW-0812">Transmembrane</keyword>
<keyword evidence="4" id="KW-0597">Phosphoprotein</keyword>
<evidence type="ECO:0000259" key="11">
    <source>
        <dbReference type="PROSITE" id="PS50109"/>
    </source>
</evidence>
<feature type="domain" description="Histidine kinase" evidence="11">
    <location>
        <begin position="221"/>
        <end position="424"/>
    </location>
</feature>
<dbReference type="PROSITE" id="PS50109">
    <property type="entry name" value="HIS_KIN"/>
    <property type="match status" value="1"/>
</dbReference>
<reference evidence="12 13" key="1">
    <citation type="submission" date="2016-11" db="EMBL/GenBank/DDBJ databases">
        <authorList>
            <person name="Jaros S."/>
            <person name="Januszkiewicz K."/>
            <person name="Wedrychowicz H."/>
        </authorList>
    </citation>
    <scope>NUCLEOTIDE SEQUENCE [LARGE SCALE GENOMIC DNA]</scope>
    <source>
        <strain evidence="12 13">DSM 26897</strain>
    </source>
</reference>
<dbReference type="PANTHER" id="PTHR45436">
    <property type="entry name" value="SENSOR HISTIDINE KINASE YKOH"/>
    <property type="match status" value="1"/>
</dbReference>
<dbReference type="GO" id="GO:0000155">
    <property type="term" value="F:phosphorelay sensor kinase activity"/>
    <property type="evidence" value="ECO:0007669"/>
    <property type="project" value="InterPro"/>
</dbReference>
<evidence type="ECO:0000256" key="10">
    <source>
        <dbReference type="SAM" id="Phobius"/>
    </source>
</evidence>
<feature type="transmembrane region" description="Helical" evidence="10">
    <location>
        <begin position="132"/>
        <end position="154"/>
    </location>
</feature>
<keyword evidence="9 10" id="KW-0472">Membrane</keyword>
<evidence type="ECO:0000313" key="13">
    <source>
        <dbReference type="Proteomes" id="UP000184368"/>
    </source>
</evidence>
<evidence type="ECO:0000256" key="9">
    <source>
        <dbReference type="ARBA" id="ARBA00023136"/>
    </source>
</evidence>